<feature type="transmembrane region" description="Helical" evidence="5">
    <location>
        <begin position="248"/>
        <end position="265"/>
    </location>
</feature>
<keyword evidence="7" id="KW-1185">Reference proteome</keyword>
<name>A0A4R3HPE7_PAULE</name>
<organism evidence="6 7">
    <name type="scientific">Paucimonas lemoignei</name>
    <name type="common">Pseudomonas lemoignei</name>
    <dbReference type="NCBI Taxonomy" id="29443"/>
    <lineage>
        <taxon>Bacteria</taxon>
        <taxon>Pseudomonadati</taxon>
        <taxon>Pseudomonadota</taxon>
        <taxon>Betaproteobacteria</taxon>
        <taxon>Burkholderiales</taxon>
        <taxon>Burkholderiaceae</taxon>
        <taxon>Paucimonas</taxon>
    </lineage>
</organism>
<keyword evidence="2 5" id="KW-0812">Transmembrane</keyword>
<comment type="subcellular location">
    <subcellularLocation>
        <location evidence="5">Cell membrane</location>
        <topology evidence="5">Multi-pass membrane protein</topology>
    </subcellularLocation>
    <subcellularLocation>
        <location evidence="1">Membrane</location>
        <topology evidence="1">Multi-pass membrane protein</topology>
    </subcellularLocation>
</comment>
<evidence type="ECO:0000256" key="1">
    <source>
        <dbReference type="ARBA" id="ARBA00004141"/>
    </source>
</evidence>
<evidence type="ECO:0000256" key="3">
    <source>
        <dbReference type="ARBA" id="ARBA00022989"/>
    </source>
</evidence>
<dbReference type="PANTHER" id="PTHR43701:SF2">
    <property type="entry name" value="MEMBRANE TRANSPORTER PROTEIN YJNA-RELATED"/>
    <property type="match status" value="1"/>
</dbReference>
<feature type="transmembrane region" description="Helical" evidence="5">
    <location>
        <begin position="44"/>
        <end position="62"/>
    </location>
</feature>
<dbReference type="OrthoDB" id="7031597at2"/>
<evidence type="ECO:0000256" key="5">
    <source>
        <dbReference type="RuleBase" id="RU363041"/>
    </source>
</evidence>
<proteinExistence type="inferred from homology"/>
<feature type="transmembrane region" description="Helical" evidence="5">
    <location>
        <begin position="6"/>
        <end position="32"/>
    </location>
</feature>
<dbReference type="InterPro" id="IPR051598">
    <property type="entry name" value="TSUP/Inactive_protease-like"/>
</dbReference>
<feature type="transmembrane region" description="Helical" evidence="5">
    <location>
        <begin position="96"/>
        <end position="113"/>
    </location>
</feature>
<evidence type="ECO:0000313" key="7">
    <source>
        <dbReference type="Proteomes" id="UP000295382"/>
    </source>
</evidence>
<comment type="similarity">
    <text evidence="5">Belongs to the 4-toluene sulfonate uptake permease (TSUP) (TC 2.A.102) family.</text>
</comment>
<feature type="transmembrane region" description="Helical" evidence="5">
    <location>
        <begin position="68"/>
        <end position="89"/>
    </location>
</feature>
<keyword evidence="5" id="KW-1003">Cell membrane</keyword>
<dbReference type="Proteomes" id="UP000295382">
    <property type="component" value="Unassembled WGS sequence"/>
</dbReference>
<dbReference type="InterPro" id="IPR002781">
    <property type="entry name" value="TM_pro_TauE-like"/>
</dbReference>
<comment type="caution">
    <text evidence="6">The sequence shown here is derived from an EMBL/GenBank/DDBJ whole genome shotgun (WGS) entry which is preliminary data.</text>
</comment>
<evidence type="ECO:0000256" key="4">
    <source>
        <dbReference type="ARBA" id="ARBA00023136"/>
    </source>
</evidence>
<protein>
    <recommendedName>
        <fullName evidence="5">Probable membrane transporter protein</fullName>
    </recommendedName>
</protein>
<dbReference type="GO" id="GO:0005886">
    <property type="term" value="C:plasma membrane"/>
    <property type="evidence" value="ECO:0007669"/>
    <property type="project" value="UniProtKB-SubCell"/>
</dbReference>
<dbReference type="RefSeq" id="WP_132260281.1">
    <property type="nucleotide sequence ID" value="NZ_SLZQ01000018.1"/>
</dbReference>
<keyword evidence="4 5" id="KW-0472">Membrane</keyword>
<gene>
    <name evidence="6" type="ORF">EDC30_1189</name>
</gene>
<feature type="transmembrane region" description="Helical" evidence="5">
    <location>
        <begin position="216"/>
        <end position="236"/>
    </location>
</feature>
<keyword evidence="3 5" id="KW-1133">Transmembrane helix</keyword>
<dbReference type="Pfam" id="PF01925">
    <property type="entry name" value="TauE"/>
    <property type="match status" value="1"/>
</dbReference>
<reference evidence="6 7" key="1">
    <citation type="submission" date="2019-03" db="EMBL/GenBank/DDBJ databases">
        <title>Genomic Encyclopedia of Type Strains, Phase IV (KMG-IV): sequencing the most valuable type-strain genomes for metagenomic binning, comparative biology and taxonomic classification.</title>
        <authorList>
            <person name="Goeker M."/>
        </authorList>
    </citation>
    <scope>NUCLEOTIDE SEQUENCE [LARGE SCALE GENOMIC DNA]</scope>
    <source>
        <strain evidence="6 7">DSM 7445</strain>
    </source>
</reference>
<dbReference type="AlphaFoldDB" id="A0A4R3HPE7"/>
<evidence type="ECO:0000256" key="2">
    <source>
        <dbReference type="ARBA" id="ARBA00022692"/>
    </source>
</evidence>
<accession>A0A4R3HPE7</accession>
<dbReference type="EMBL" id="SLZQ01000018">
    <property type="protein sequence ID" value="TCS33068.1"/>
    <property type="molecule type" value="Genomic_DNA"/>
</dbReference>
<sequence length="266" mass="26873">MAANIGLGLIVGAIMALTGAGGGILAVPLLVFGLHMSVADAGPIGLLAVGIAALLGTVLGLKEGVVRYRAALLMAAMGVVLSPVGVWLAKRTDAQWLSVIFGAVLLFVAYRTFRQANEPEPAQGIDCAEALPCVRSAADGRFVWTSQCARALGTAGAVAGLLSGLLGVGGGFVMVPCLRRYSDLDTQSIIATSLAVTALIAVSGVIFSASSGNFDWLTALPFAGGAVGGIIMGKIISHSLKGEHLQKGFATVAVAVGIGMLIKAFI</sequence>
<dbReference type="PANTHER" id="PTHR43701">
    <property type="entry name" value="MEMBRANE TRANSPORTER PROTEIN MJ0441-RELATED"/>
    <property type="match status" value="1"/>
</dbReference>
<feature type="transmembrane region" description="Helical" evidence="5">
    <location>
        <begin position="189"/>
        <end position="210"/>
    </location>
</feature>
<evidence type="ECO:0000313" key="6">
    <source>
        <dbReference type="EMBL" id="TCS33068.1"/>
    </source>
</evidence>
<feature type="transmembrane region" description="Helical" evidence="5">
    <location>
        <begin position="151"/>
        <end position="177"/>
    </location>
</feature>